<feature type="non-terminal residue" evidence="2">
    <location>
        <position position="1"/>
    </location>
</feature>
<gene>
    <name evidence="2" type="ORF">PECUL_23A027909</name>
</gene>
<reference evidence="2" key="1">
    <citation type="submission" date="2022-03" db="EMBL/GenBank/DDBJ databases">
        <authorList>
            <person name="Alioto T."/>
            <person name="Alioto T."/>
            <person name="Gomez Garrido J."/>
        </authorList>
    </citation>
    <scope>NUCLEOTIDE SEQUENCE</scope>
</reference>
<evidence type="ECO:0000256" key="1">
    <source>
        <dbReference type="SAM" id="MobiDB-lite"/>
    </source>
</evidence>
<accession>A0AAD1RCM2</accession>
<feature type="region of interest" description="Disordered" evidence="1">
    <location>
        <begin position="1"/>
        <end position="27"/>
    </location>
</feature>
<sequence length="90" mass="10138">HSARRLPKPGASKAAHRWLQASKRRDARQCMRHTRLTHRAHHLTPLEMSLNPTRPQTSAKSVPASRQIWSWDSSLSGLCSTALYTSLGLQ</sequence>
<protein>
    <submittedName>
        <fullName evidence="2">Uncharacterized protein</fullName>
    </submittedName>
</protein>
<dbReference type="EMBL" id="OW240913">
    <property type="protein sequence ID" value="CAH2248130.1"/>
    <property type="molecule type" value="Genomic_DNA"/>
</dbReference>
<dbReference type="AlphaFoldDB" id="A0AAD1RCM2"/>
<proteinExistence type="predicted"/>
<organism evidence="2 3">
    <name type="scientific">Pelobates cultripes</name>
    <name type="common">Western spadefoot toad</name>
    <dbReference type="NCBI Taxonomy" id="61616"/>
    <lineage>
        <taxon>Eukaryota</taxon>
        <taxon>Metazoa</taxon>
        <taxon>Chordata</taxon>
        <taxon>Craniata</taxon>
        <taxon>Vertebrata</taxon>
        <taxon>Euteleostomi</taxon>
        <taxon>Amphibia</taxon>
        <taxon>Batrachia</taxon>
        <taxon>Anura</taxon>
        <taxon>Pelobatoidea</taxon>
        <taxon>Pelobatidae</taxon>
        <taxon>Pelobates</taxon>
    </lineage>
</organism>
<evidence type="ECO:0000313" key="2">
    <source>
        <dbReference type="EMBL" id="CAH2248130.1"/>
    </source>
</evidence>
<evidence type="ECO:0000313" key="3">
    <source>
        <dbReference type="Proteomes" id="UP001295444"/>
    </source>
</evidence>
<keyword evidence="3" id="KW-1185">Reference proteome</keyword>
<feature type="non-terminal residue" evidence="2">
    <location>
        <position position="90"/>
    </location>
</feature>
<name>A0AAD1RCM2_PELCU</name>
<dbReference type="Proteomes" id="UP001295444">
    <property type="component" value="Chromosome 02"/>
</dbReference>